<dbReference type="CDD" id="cd14692">
    <property type="entry name" value="bZIP_ATF4"/>
    <property type="match status" value="1"/>
</dbReference>
<accession>A0AAD5MIR5</accession>
<evidence type="ECO:0000259" key="9">
    <source>
        <dbReference type="PROSITE" id="PS50217"/>
    </source>
</evidence>
<comment type="similarity">
    <text evidence="2">Belongs to the bZIP family.</text>
</comment>
<gene>
    <name evidence="10" type="primary">ZIP-3</name>
    <name evidence="10" type="ORF">KIN20_017608</name>
</gene>
<evidence type="ECO:0000313" key="11">
    <source>
        <dbReference type="Proteomes" id="UP001196413"/>
    </source>
</evidence>
<feature type="compositionally biased region" description="Basic and acidic residues" evidence="8">
    <location>
        <begin position="72"/>
        <end position="82"/>
    </location>
</feature>
<dbReference type="AlphaFoldDB" id="A0AAD5MIR5"/>
<proteinExistence type="inferred from homology"/>
<evidence type="ECO:0000256" key="4">
    <source>
        <dbReference type="ARBA" id="ARBA00023125"/>
    </source>
</evidence>
<dbReference type="SMART" id="SM00338">
    <property type="entry name" value="BRLZ"/>
    <property type="match status" value="1"/>
</dbReference>
<dbReference type="EMBL" id="JAHQIW010003531">
    <property type="protein sequence ID" value="KAJ1359000.1"/>
    <property type="molecule type" value="Genomic_DNA"/>
</dbReference>
<dbReference type="PANTHER" id="PTHR13044:SF40">
    <property type="entry name" value="TRANSCRIPTION FACTOR ZIP-3"/>
    <property type="match status" value="1"/>
</dbReference>
<evidence type="ECO:0000256" key="8">
    <source>
        <dbReference type="SAM" id="MobiDB-lite"/>
    </source>
</evidence>
<dbReference type="Pfam" id="PF07716">
    <property type="entry name" value="bZIP_2"/>
    <property type="match status" value="1"/>
</dbReference>
<keyword evidence="4" id="KW-0238">DNA-binding</keyword>
<feature type="region of interest" description="Disordered" evidence="8">
    <location>
        <begin position="49"/>
        <end position="82"/>
    </location>
</feature>
<feature type="compositionally biased region" description="Polar residues" evidence="8">
    <location>
        <begin position="59"/>
        <end position="71"/>
    </location>
</feature>
<dbReference type="Gene3D" id="1.20.5.170">
    <property type="match status" value="1"/>
</dbReference>
<dbReference type="PROSITE" id="PS50217">
    <property type="entry name" value="BZIP"/>
    <property type="match status" value="1"/>
</dbReference>
<feature type="domain" description="BZIP" evidence="9">
    <location>
        <begin position="234"/>
        <end position="297"/>
    </location>
</feature>
<dbReference type="GO" id="GO:0005634">
    <property type="term" value="C:nucleus"/>
    <property type="evidence" value="ECO:0007669"/>
    <property type="project" value="UniProtKB-SubCell"/>
</dbReference>
<dbReference type="GO" id="GO:0001228">
    <property type="term" value="F:DNA-binding transcription activator activity, RNA polymerase II-specific"/>
    <property type="evidence" value="ECO:0007669"/>
    <property type="project" value="TreeGrafter"/>
</dbReference>
<evidence type="ECO:0000256" key="6">
    <source>
        <dbReference type="ARBA" id="ARBA00023242"/>
    </source>
</evidence>
<keyword evidence="11" id="KW-1185">Reference proteome</keyword>
<sequence>MAKERKNDRRICGNKQEELRRLTAKDQMTSSFDAYDLMSRSLLSSIMGLKRKDRVQNPPYHQSPTTSIHRSSQSEESERTPHDIYREIVVECAQIERISTSNSLAECDSSSTSSNRLPTIPPSLISSPYPFRSSFTKDEQPQLHPLVSAGPYCREEAVADNPPPPYSSIPPPLIDNVASSAKASLIPVAEDSVVMLSAKREDGVSAISVEELVKLVVSAMKNSDLSESEKECPEEILRRKRQQNNKAAARYRKRQREARNVVERELEQLLRRNESLRQTIERMQMEIAELKTAVLRQNRSQHFALSQ</sequence>
<dbReference type="PROSITE" id="PS00036">
    <property type="entry name" value="BZIP_BASIC"/>
    <property type="match status" value="1"/>
</dbReference>
<dbReference type="InterPro" id="IPR004827">
    <property type="entry name" value="bZIP"/>
</dbReference>
<protein>
    <submittedName>
        <fullName evidence="10">BZIP transcription factor</fullName>
    </submittedName>
</protein>
<keyword evidence="5" id="KW-0804">Transcription</keyword>
<dbReference type="GO" id="GO:0000977">
    <property type="term" value="F:RNA polymerase II transcription regulatory region sequence-specific DNA binding"/>
    <property type="evidence" value="ECO:0007669"/>
    <property type="project" value="TreeGrafter"/>
</dbReference>
<evidence type="ECO:0000256" key="7">
    <source>
        <dbReference type="SAM" id="Coils"/>
    </source>
</evidence>
<feature type="coiled-coil region" evidence="7">
    <location>
        <begin position="237"/>
        <end position="300"/>
    </location>
</feature>
<comment type="caution">
    <text evidence="10">The sequence shown here is derived from an EMBL/GenBank/DDBJ whole genome shotgun (WGS) entry which is preliminary data.</text>
</comment>
<feature type="compositionally biased region" description="Polar residues" evidence="8">
    <location>
        <begin position="101"/>
        <end position="116"/>
    </location>
</feature>
<comment type="subcellular location">
    <subcellularLocation>
        <location evidence="1">Nucleus</location>
    </subcellularLocation>
</comment>
<evidence type="ECO:0000313" key="10">
    <source>
        <dbReference type="EMBL" id="KAJ1359000.1"/>
    </source>
</evidence>
<name>A0AAD5MIR5_PARTN</name>
<organism evidence="10 11">
    <name type="scientific">Parelaphostrongylus tenuis</name>
    <name type="common">Meningeal worm</name>
    <dbReference type="NCBI Taxonomy" id="148309"/>
    <lineage>
        <taxon>Eukaryota</taxon>
        <taxon>Metazoa</taxon>
        <taxon>Ecdysozoa</taxon>
        <taxon>Nematoda</taxon>
        <taxon>Chromadorea</taxon>
        <taxon>Rhabditida</taxon>
        <taxon>Rhabditina</taxon>
        <taxon>Rhabditomorpha</taxon>
        <taxon>Strongyloidea</taxon>
        <taxon>Metastrongylidae</taxon>
        <taxon>Parelaphostrongylus</taxon>
    </lineage>
</organism>
<reference evidence="10" key="1">
    <citation type="submission" date="2021-06" db="EMBL/GenBank/DDBJ databases">
        <title>Parelaphostrongylus tenuis whole genome reference sequence.</title>
        <authorList>
            <person name="Garwood T.J."/>
            <person name="Larsen P.A."/>
            <person name="Fountain-Jones N.M."/>
            <person name="Garbe J.R."/>
            <person name="Macchietto M.G."/>
            <person name="Kania S.A."/>
            <person name="Gerhold R.W."/>
            <person name="Richards J.E."/>
            <person name="Wolf T.M."/>
        </authorList>
    </citation>
    <scope>NUCLEOTIDE SEQUENCE</scope>
    <source>
        <strain evidence="10">MNPRO001-30</strain>
        <tissue evidence="10">Meninges</tissue>
    </source>
</reference>
<dbReference type="SUPFAM" id="SSF57959">
    <property type="entry name" value="Leucine zipper domain"/>
    <property type="match status" value="1"/>
</dbReference>
<evidence type="ECO:0000256" key="2">
    <source>
        <dbReference type="ARBA" id="ARBA00007163"/>
    </source>
</evidence>
<keyword evidence="7" id="KW-0175">Coiled coil</keyword>
<evidence type="ECO:0000256" key="3">
    <source>
        <dbReference type="ARBA" id="ARBA00023015"/>
    </source>
</evidence>
<evidence type="ECO:0000256" key="1">
    <source>
        <dbReference type="ARBA" id="ARBA00004123"/>
    </source>
</evidence>
<keyword evidence="3" id="KW-0805">Transcription regulation</keyword>
<keyword evidence="6" id="KW-0539">Nucleus</keyword>
<evidence type="ECO:0000256" key="5">
    <source>
        <dbReference type="ARBA" id="ARBA00023163"/>
    </source>
</evidence>
<feature type="region of interest" description="Disordered" evidence="8">
    <location>
        <begin position="101"/>
        <end position="121"/>
    </location>
</feature>
<dbReference type="InterPro" id="IPR046347">
    <property type="entry name" value="bZIP_sf"/>
</dbReference>
<dbReference type="PANTHER" id="PTHR13044">
    <property type="entry name" value="ACTIVATING TRANSCRIPTION FACTOR ATF 4/5"/>
    <property type="match status" value="1"/>
</dbReference>
<dbReference type="Proteomes" id="UP001196413">
    <property type="component" value="Unassembled WGS sequence"/>
</dbReference>